<dbReference type="EMBL" id="JADIMC010000032">
    <property type="protein sequence ID" value="MBO8475827.1"/>
    <property type="molecule type" value="Genomic_DNA"/>
</dbReference>
<sequence>MSTTSLFGLMSYAPASVTTNTINLGDYIQSIAARQFLPKVDALIDREQMSNYDGDDINLIMNGWFMTHPENWPPSKHIRPLITSFHINGSVENQMLSEESIRYLKSHEPIGCRDSHTCDLLSSKGVDAFFSGCLTLTLGNTYKHNGCSGKVLFVNVLDEFKSLSELILHPRTTYGRIKSGLFRDAFYKRGIMNKLFDKRLQLDANYLNQSVRPRKADNLLDMADAFLKQLAAAKFVVTSKLHTALPCLAMGTPVIFINGGLYEYANIGRLSGLIDLLNVIDVDRNHNVTPRFDIKLPLTVDSEFSNRSSYKEYADKLTAQCRQFVANALNGKQ</sequence>
<comment type="caution">
    <text evidence="2">The sequence shown here is derived from an EMBL/GenBank/DDBJ whole genome shotgun (WGS) entry which is preliminary data.</text>
</comment>
<reference evidence="2" key="1">
    <citation type="submission" date="2020-10" db="EMBL/GenBank/DDBJ databases">
        <authorList>
            <person name="Gilroy R."/>
        </authorList>
    </citation>
    <scope>NUCLEOTIDE SEQUENCE</scope>
    <source>
        <strain evidence="2">6919</strain>
    </source>
</reference>
<name>A0A9D9IP29_9BACT</name>
<reference evidence="2" key="2">
    <citation type="journal article" date="2021" name="PeerJ">
        <title>Extensive microbial diversity within the chicken gut microbiome revealed by metagenomics and culture.</title>
        <authorList>
            <person name="Gilroy R."/>
            <person name="Ravi A."/>
            <person name="Getino M."/>
            <person name="Pursley I."/>
            <person name="Horton D.L."/>
            <person name="Alikhan N.F."/>
            <person name="Baker D."/>
            <person name="Gharbi K."/>
            <person name="Hall N."/>
            <person name="Watson M."/>
            <person name="Adriaenssens E.M."/>
            <person name="Foster-Nyarko E."/>
            <person name="Jarju S."/>
            <person name="Secka A."/>
            <person name="Antonio M."/>
            <person name="Oren A."/>
            <person name="Chaudhuri R.R."/>
            <person name="La Ragione R."/>
            <person name="Hildebrand F."/>
            <person name="Pallen M.J."/>
        </authorList>
    </citation>
    <scope>NUCLEOTIDE SEQUENCE</scope>
    <source>
        <strain evidence="2">6919</strain>
    </source>
</reference>
<dbReference type="Pfam" id="PF04230">
    <property type="entry name" value="PS_pyruv_trans"/>
    <property type="match status" value="1"/>
</dbReference>
<organism evidence="2 3">
    <name type="scientific">Candidatus Limisoma faecipullorum</name>
    <dbReference type="NCBI Taxonomy" id="2840854"/>
    <lineage>
        <taxon>Bacteria</taxon>
        <taxon>Pseudomonadati</taxon>
        <taxon>Bacteroidota</taxon>
        <taxon>Bacteroidia</taxon>
        <taxon>Bacteroidales</taxon>
        <taxon>Candidatus Limisoma</taxon>
    </lineage>
</organism>
<gene>
    <name evidence="2" type="ORF">IAB88_02405</name>
</gene>
<dbReference type="GO" id="GO:0016740">
    <property type="term" value="F:transferase activity"/>
    <property type="evidence" value="ECO:0007669"/>
    <property type="project" value="UniProtKB-KW"/>
</dbReference>
<proteinExistence type="predicted"/>
<evidence type="ECO:0000259" key="1">
    <source>
        <dbReference type="Pfam" id="PF04230"/>
    </source>
</evidence>
<keyword evidence="2" id="KW-0808">Transferase</keyword>
<accession>A0A9D9IP29</accession>
<dbReference type="AlphaFoldDB" id="A0A9D9IP29"/>
<evidence type="ECO:0000313" key="3">
    <source>
        <dbReference type="Proteomes" id="UP000823598"/>
    </source>
</evidence>
<dbReference type="InterPro" id="IPR007345">
    <property type="entry name" value="Polysacch_pyruvyl_Trfase"/>
</dbReference>
<feature type="domain" description="Polysaccharide pyruvyl transferase" evidence="1">
    <location>
        <begin position="23"/>
        <end position="258"/>
    </location>
</feature>
<protein>
    <submittedName>
        <fullName evidence="2">Polysaccharide pyruvyl transferase family protein</fullName>
    </submittedName>
</protein>
<evidence type="ECO:0000313" key="2">
    <source>
        <dbReference type="EMBL" id="MBO8475827.1"/>
    </source>
</evidence>
<dbReference type="Proteomes" id="UP000823598">
    <property type="component" value="Unassembled WGS sequence"/>
</dbReference>